<organism evidence="1 2">
    <name type="scientific">Haematococcus lacustris</name>
    <name type="common">Green alga</name>
    <name type="synonym">Haematococcus pluvialis</name>
    <dbReference type="NCBI Taxonomy" id="44745"/>
    <lineage>
        <taxon>Eukaryota</taxon>
        <taxon>Viridiplantae</taxon>
        <taxon>Chlorophyta</taxon>
        <taxon>core chlorophytes</taxon>
        <taxon>Chlorophyceae</taxon>
        <taxon>CS clade</taxon>
        <taxon>Chlamydomonadales</taxon>
        <taxon>Haematococcaceae</taxon>
        <taxon>Haematococcus</taxon>
    </lineage>
</organism>
<dbReference type="EMBL" id="BLLF01008024">
    <property type="protein sequence ID" value="GFH33223.1"/>
    <property type="molecule type" value="Genomic_DNA"/>
</dbReference>
<proteinExistence type="predicted"/>
<sequence>LDSFLARCQVWALLYFVPRQSRCGRCWRSTEGAPTATRLAATLGPSSRDV</sequence>
<evidence type="ECO:0000313" key="1">
    <source>
        <dbReference type="EMBL" id="GFH33223.1"/>
    </source>
</evidence>
<dbReference type="AlphaFoldDB" id="A0A6A0ALP6"/>
<gene>
    <name evidence="1" type="ORF">HaLaN_32561</name>
</gene>
<evidence type="ECO:0000313" key="2">
    <source>
        <dbReference type="Proteomes" id="UP000485058"/>
    </source>
</evidence>
<reference evidence="1 2" key="1">
    <citation type="submission" date="2020-02" db="EMBL/GenBank/DDBJ databases">
        <title>Draft genome sequence of Haematococcus lacustris strain NIES-144.</title>
        <authorList>
            <person name="Morimoto D."/>
            <person name="Nakagawa S."/>
            <person name="Yoshida T."/>
            <person name="Sawayama S."/>
        </authorList>
    </citation>
    <scope>NUCLEOTIDE SEQUENCE [LARGE SCALE GENOMIC DNA]</scope>
    <source>
        <strain evidence="1 2">NIES-144</strain>
    </source>
</reference>
<comment type="caution">
    <text evidence="1">The sequence shown here is derived from an EMBL/GenBank/DDBJ whole genome shotgun (WGS) entry which is preliminary data.</text>
</comment>
<feature type="non-terminal residue" evidence="1">
    <location>
        <position position="1"/>
    </location>
</feature>
<keyword evidence="2" id="KW-1185">Reference proteome</keyword>
<dbReference type="Proteomes" id="UP000485058">
    <property type="component" value="Unassembled WGS sequence"/>
</dbReference>
<name>A0A6A0ALP6_HAELA</name>
<feature type="non-terminal residue" evidence="1">
    <location>
        <position position="50"/>
    </location>
</feature>
<accession>A0A6A0ALP6</accession>
<protein>
    <submittedName>
        <fullName evidence="1">Uncharacterized protein</fullName>
    </submittedName>
</protein>